<dbReference type="GO" id="GO:0046429">
    <property type="term" value="F:4-hydroxy-3-methylbut-2-en-1-yl diphosphate synthase activity (ferredoxin)"/>
    <property type="evidence" value="ECO:0007669"/>
    <property type="project" value="UniProtKB-UniRule"/>
</dbReference>
<dbReference type="Gene3D" id="3.20.20.20">
    <property type="entry name" value="Dihydropteroate synthase-like"/>
    <property type="match status" value="1"/>
</dbReference>
<reference evidence="11" key="1">
    <citation type="submission" date="2017-08" db="EMBL/GenBank/DDBJ databases">
        <authorList>
            <person name="Varghese N."/>
            <person name="Submissions S."/>
        </authorList>
    </citation>
    <scope>NUCLEOTIDE SEQUENCE [LARGE SCALE GENOMIC DNA]</scope>
    <source>
        <strain evidence="11">JA234</strain>
    </source>
</reference>
<comment type="similarity">
    <text evidence="7">Belongs to the IspG family.</text>
</comment>
<dbReference type="GO" id="GO:0141197">
    <property type="term" value="F:4-hydroxy-3-methylbut-2-enyl-diphosphate synthase activity (flavodoxin)"/>
    <property type="evidence" value="ECO:0007669"/>
    <property type="project" value="UniProtKB-EC"/>
</dbReference>
<sequence>MSLNHVRPWRNIHRRPSRQIMVGNVPVGGDAPISVQTMTNTITADAQATIDQVLRCAAAGADIVRVSVPDEASTKALKAIVAASPVPLVADIHFHYKRAIEAAEAGAACLRINPGNIGDESRVREVIKAAKDHGCSIRIGVNAGSLEKHLLDKYGEPCPEAMVDSGMDHIKILQDNDFHEFKISVKASDVFLSAAAYQALAEVTDAPIHLGITEAGGLTAGTVKSAVGLGNLLWSGIGDTLRVSLSADPVEEVKVGYEILKSLGLRHRGVTIISCPSCARQGFDVIKTVAALEDRLAHVTTSMSLSIIGCVVNGPGEALMTDIGFTGGGNGSGMVYLAGKQVHKLGNDRMVDEIVAMVEAKAAEIEAEKAASAEAAE</sequence>
<dbReference type="SUPFAM" id="SSF56014">
    <property type="entry name" value="Nitrite and sulphite reductase 4Fe-4S domain-like"/>
    <property type="match status" value="1"/>
</dbReference>
<evidence type="ECO:0000256" key="6">
    <source>
        <dbReference type="ARBA" id="ARBA00023229"/>
    </source>
</evidence>
<evidence type="ECO:0000259" key="9">
    <source>
        <dbReference type="Pfam" id="PF26540"/>
    </source>
</evidence>
<dbReference type="InterPro" id="IPR004588">
    <property type="entry name" value="IspG_bac-typ"/>
</dbReference>
<dbReference type="GO" id="GO:0016114">
    <property type="term" value="P:terpenoid biosynthetic process"/>
    <property type="evidence" value="ECO:0007669"/>
    <property type="project" value="InterPro"/>
</dbReference>
<evidence type="ECO:0000256" key="2">
    <source>
        <dbReference type="ARBA" id="ARBA00022723"/>
    </source>
</evidence>
<evidence type="ECO:0000256" key="4">
    <source>
        <dbReference type="ARBA" id="ARBA00023004"/>
    </source>
</evidence>
<comment type="function">
    <text evidence="7">Converts 2C-methyl-D-erythritol 2,4-cyclodiphosphate (ME-2,4cPP) into 1-hydroxy-2-methyl-2-(E)-butenyl 4-diphosphate.</text>
</comment>
<comment type="catalytic activity">
    <reaction evidence="7">
        <text>(2E)-4-hydroxy-3-methylbut-2-enyl diphosphate + oxidized [flavodoxin] + H2O + 2 H(+) = 2-C-methyl-D-erythritol 2,4-cyclic diphosphate + reduced [flavodoxin]</text>
        <dbReference type="Rhea" id="RHEA:43604"/>
        <dbReference type="Rhea" id="RHEA-COMP:10622"/>
        <dbReference type="Rhea" id="RHEA-COMP:10623"/>
        <dbReference type="ChEBI" id="CHEBI:15377"/>
        <dbReference type="ChEBI" id="CHEBI:15378"/>
        <dbReference type="ChEBI" id="CHEBI:57618"/>
        <dbReference type="ChEBI" id="CHEBI:58210"/>
        <dbReference type="ChEBI" id="CHEBI:58483"/>
        <dbReference type="ChEBI" id="CHEBI:128753"/>
        <dbReference type="EC" id="1.17.7.3"/>
    </reaction>
</comment>
<dbReference type="Pfam" id="PF26540">
    <property type="entry name" value="GcpE_C"/>
    <property type="match status" value="1"/>
</dbReference>
<dbReference type="InterPro" id="IPR016425">
    <property type="entry name" value="IspG_bac"/>
</dbReference>
<comment type="cofactor">
    <cofactor evidence="7">
        <name>[4Fe-4S] cluster</name>
        <dbReference type="ChEBI" id="CHEBI:49883"/>
    </cofactor>
    <text evidence="7">Binds 1 [4Fe-4S] cluster.</text>
</comment>
<proteinExistence type="inferred from homology"/>
<dbReference type="UniPathway" id="UPA00056">
    <property type="reaction ID" value="UER00096"/>
</dbReference>
<dbReference type="InterPro" id="IPR058579">
    <property type="entry name" value="IspG_C"/>
</dbReference>
<feature type="binding site" evidence="7">
    <location>
        <position position="278"/>
    </location>
    <ligand>
        <name>[4Fe-4S] cluster</name>
        <dbReference type="ChEBI" id="CHEBI:49883"/>
    </ligand>
</feature>
<dbReference type="SUPFAM" id="SSF51717">
    <property type="entry name" value="Dihydropteroate synthetase-like"/>
    <property type="match status" value="1"/>
</dbReference>
<dbReference type="EMBL" id="OAOQ01000006">
    <property type="protein sequence ID" value="SNX70386.1"/>
    <property type="molecule type" value="Genomic_DNA"/>
</dbReference>
<dbReference type="HAMAP" id="MF_00159">
    <property type="entry name" value="IspG"/>
    <property type="match status" value="1"/>
</dbReference>
<dbReference type="GO" id="GO:0019288">
    <property type="term" value="P:isopentenyl diphosphate biosynthetic process, methylerythritol 4-phosphate pathway"/>
    <property type="evidence" value="ECO:0007669"/>
    <property type="project" value="UniProtKB-UniRule"/>
</dbReference>
<dbReference type="GO" id="GO:0051539">
    <property type="term" value="F:4 iron, 4 sulfur cluster binding"/>
    <property type="evidence" value="ECO:0007669"/>
    <property type="project" value="UniProtKB-UniRule"/>
</dbReference>
<feature type="binding site" evidence="7">
    <location>
        <position position="310"/>
    </location>
    <ligand>
        <name>[4Fe-4S] cluster</name>
        <dbReference type="ChEBI" id="CHEBI:49883"/>
    </ligand>
</feature>
<dbReference type="Pfam" id="PF04551">
    <property type="entry name" value="GcpE"/>
    <property type="match status" value="1"/>
</dbReference>
<gene>
    <name evidence="7" type="primary">ispG</name>
    <name evidence="10" type="ORF">SAMN05878503_10619</name>
</gene>
<feature type="domain" description="IspG TIM-barrel" evidence="8">
    <location>
        <begin position="17"/>
        <end position="257"/>
    </location>
</feature>
<organism evidence="10 11">
    <name type="scientific">Cereibacter ovatus</name>
    <dbReference type="NCBI Taxonomy" id="439529"/>
    <lineage>
        <taxon>Bacteria</taxon>
        <taxon>Pseudomonadati</taxon>
        <taxon>Pseudomonadota</taxon>
        <taxon>Alphaproteobacteria</taxon>
        <taxon>Rhodobacterales</taxon>
        <taxon>Paracoccaceae</taxon>
        <taxon>Cereibacter</taxon>
    </lineage>
</organism>
<feature type="binding site" evidence="7">
    <location>
        <position position="275"/>
    </location>
    <ligand>
        <name>[4Fe-4S] cluster</name>
        <dbReference type="ChEBI" id="CHEBI:49883"/>
    </ligand>
</feature>
<evidence type="ECO:0000256" key="7">
    <source>
        <dbReference type="HAMAP-Rule" id="MF_00159"/>
    </source>
</evidence>
<keyword evidence="5 7" id="KW-0411">Iron-sulfur</keyword>
<dbReference type="NCBIfam" id="NF001540">
    <property type="entry name" value="PRK00366.1"/>
    <property type="match status" value="1"/>
</dbReference>
<dbReference type="PANTHER" id="PTHR30454">
    <property type="entry name" value="4-HYDROXY-3-METHYLBUT-2-EN-1-YL DIPHOSPHATE SYNTHASE"/>
    <property type="match status" value="1"/>
</dbReference>
<evidence type="ECO:0000256" key="1">
    <source>
        <dbReference type="ARBA" id="ARBA00022485"/>
    </source>
</evidence>
<dbReference type="Gene3D" id="3.30.413.10">
    <property type="entry name" value="Sulfite Reductase Hemoprotein, domain 1"/>
    <property type="match status" value="1"/>
</dbReference>
<keyword evidence="2 7" id="KW-0479">Metal-binding</keyword>
<accession>A0A285CTK1</accession>
<evidence type="ECO:0000259" key="8">
    <source>
        <dbReference type="Pfam" id="PF04551"/>
    </source>
</evidence>
<dbReference type="RefSeq" id="WP_097030298.1">
    <property type="nucleotide sequence ID" value="NZ_OAOQ01000006.1"/>
</dbReference>
<dbReference type="AlphaFoldDB" id="A0A285CTK1"/>
<dbReference type="OrthoDB" id="9803214at2"/>
<dbReference type="PANTHER" id="PTHR30454:SF0">
    <property type="entry name" value="4-HYDROXY-3-METHYLBUT-2-EN-1-YL DIPHOSPHATE SYNTHASE (FERREDOXIN), CHLOROPLASTIC"/>
    <property type="match status" value="1"/>
</dbReference>
<evidence type="ECO:0000313" key="11">
    <source>
        <dbReference type="Proteomes" id="UP000219467"/>
    </source>
</evidence>
<keyword evidence="1 7" id="KW-0004">4Fe-4S</keyword>
<dbReference type="InterPro" id="IPR011005">
    <property type="entry name" value="Dihydropteroate_synth-like_sf"/>
</dbReference>
<keyword evidence="3 7" id="KW-0560">Oxidoreductase</keyword>
<dbReference type="PIRSF" id="PIRSF004640">
    <property type="entry name" value="IspG"/>
    <property type="match status" value="1"/>
</dbReference>
<dbReference type="NCBIfam" id="TIGR00612">
    <property type="entry name" value="ispG_gcpE"/>
    <property type="match status" value="1"/>
</dbReference>
<dbReference type="EC" id="1.17.7.3" evidence="7"/>
<name>A0A285CTK1_9RHOB</name>
<feature type="domain" description="IspG C-terminal" evidence="9">
    <location>
        <begin position="272"/>
        <end position="359"/>
    </location>
</feature>
<evidence type="ECO:0000256" key="3">
    <source>
        <dbReference type="ARBA" id="ARBA00023002"/>
    </source>
</evidence>
<evidence type="ECO:0000313" key="10">
    <source>
        <dbReference type="EMBL" id="SNX70386.1"/>
    </source>
</evidence>
<comment type="pathway">
    <text evidence="7">Isoprenoid biosynthesis; isopentenyl diphosphate biosynthesis via DXP pathway; isopentenyl diphosphate from 1-deoxy-D-xylulose 5-phosphate: step 5/6.</text>
</comment>
<protein>
    <recommendedName>
        <fullName evidence="7">4-hydroxy-3-methylbut-2-en-1-yl diphosphate synthase (flavodoxin)</fullName>
        <ecNumber evidence="7">1.17.7.3</ecNumber>
    </recommendedName>
    <alternativeName>
        <fullName evidence="7">1-hydroxy-2-methyl-2-(E)-butenyl 4-diphosphate synthase</fullName>
    </alternativeName>
</protein>
<dbReference type="FunFam" id="3.20.20.20:FF:000001">
    <property type="entry name" value="4-hydroxy-3-methylbut-2-en-1-yl diphosphate synthase (flavodoxin)"/>
    <property type="match status" value="1"/>
</dbReference>
<dbReference type="Proteomes" id="UP000219467">
    <property type="component" value="Unassembled WGS sequence"/>
</dbReference>
<dbReference type="InterPro" id="IPR058578">
    <property type="entry name" value="IspG_TIM"/>
</dbReference>
<feature type="binding site" evidence="7">
    <location>
        <position position="317"/>
    </location>
    <ligand>
        <name>[4Fe-4S] cluster</name>
        <dbReference type="ChEBI" id="CHEBI:49883"/>
    </ligand>
</feature>
<keyword evidence="6 7" id="KW-0414">Isoprene biosynthesis</keyword>
<dbReference type="GO" id="GO:0005506">
    <property type="term" value="F:iron ion binding"/>
    <property type="evidence" value="ECO:0007669"/>
    <property type="project" value="InterPro"/>
</dbReference>
<dbReference type="InterPro" id="IPR045854">
    <property type="entry name" value="NO2/SO3_Rdtase_4Fe4S_sf"/>
</dbReference>
<keyword evidence="11" id="KW-1185">Reference proteome</keyword>
<evidence type="ECO:0000256" key="5">
    <source>
        <dbReference type="ARBA" id="ARBA00023014"/>
    </source>
</evidence>
<keyword evidence="4 7" id="KW-0408">Iron</keyword>